<evidence type="ECO:0000256" key="2">
    <source>
        <dbReference type="ARBA" id="ARBA00022679"/>
    </source>
</evidence>
<dbReference type="GO" id="GO:0008171">
    <property type="term" value="F:O-methyltransferase activity"/>
    <property type="evidence" value="ECO:0007669"/>
    <property type="project" value="InterPro"/>
</dbReference>
<keyword evidence="2" id="KW-0808">Transferase</keyword>
<dbReference type="AlphaFoldDB" id="A0A8J3MCD9"/>
<evidence type="ECO:0000256" key="3">
    <source>
        <dbReference type="ARBA" id="ARBA00022691"/>
    </source>
</evidence>
<comment type="caution">
    <text evidence="4">The sequence shown here is derived from an EMBL/GenBank/DDBJ whole genome shotgun (WGS) entry which is preliminary data.</text>
</comment>
<proteinExistence type="predicted"/>
<keyword evidence="3" id="KW-0949">S-adenosyl-L-methionine</keyword>
<dbReference type="Proteomes" id="UP000611500">
    <property type="component" value="Unassembled WGS sequence"/>
</dbReference>
<dbReference type="Gene3D" id="3.40.50.150">
    <property type="entry name" value="Vaccinia Virus protein VP39"/>
    <property type="match status" value="1"/>
</dbReference>
<dbReference type="RefSeq" id="WP_028092884.1">
    <property type="nucleotide sequence ID" value="NZ_BNAP01000002.1"/>
</dbReference>
<dbReference type="SUPFAM" id="SSF53335">
    <property type="entry name" value="S-adenosyl-L-methionine-dependent methyltransferases"/>
    <property type="match status" value="1"/>
</dbReference>
<name>A0A8J3MCD9_9RHOB</name>
<dbReference type="InterPro" id="IPR002935">
    <property type="entry name" value="SAM_O-MeTrfase"/>
</dbReference>
<reference evidence="4" key="1">
    <citation type="journal article" date="2014" name="Int. J. Syst. Evol. Microbiol.">
        <title>Complete genome sequence of Corynebacterium casei LMG S-19264T (=DSM 44701T), isolated from a smear-ripened cheese.</title>
        <authorList>
            <consortium name="US DOE Joint Genome Institute (JGI-PGF)"/>
            <person name="Walter F."/>
            <person name="Albersmeier A."/>
            <person name="Kalinowski J."/>
            <person name="Ruckert C."/>
        </authorList>
    </citation>
    <scope>NUCLEOTIDE SEQUENCE</scope>
    <source>
        <strain evidence="4">CGMCC 1.7081</strain>
    </source>
</reference>
<accession>A0A8J3MCD9</accession>
<gene>
    <name evidence="4" type="ORF">GCM10010961_09390</name>
</gene>
<keyword evidence="5" id="KW-1185">Reference proteome</keyword>
<keyword evidence="1" id="KW-0489">Methyltransferase</keyword>
<evidence type="ECO:0000313" key="5">
    <source>
        <dbReference type="Proteomes" id="UP000611500"/>
    </source>
</evidence>
<dbReference type="Pfam" id="PF01596">
    <property type="entry name" value="Methyltransf_3"/>
    <property type="match status" value="1"/>
</dbReference>
<dbReference type="InterPro" id="IPR029063">
    <property type="entry name" value="SAM-dependent_MTases_sf"/>
</dbReference>
<dbReference type="EMBL" id="BNAP01000002">
    <property type="protein sequence ID" value="GHG83750.1"/>
    <property type="molecule type" value="Genomic_DNA"/>
</dbReference>
<sequence length="87" mass="9287">MRIPDYPAGEAGQWAAVDRYFSDPLASSDPALEQTLAENARAGLSDRVDLGEGPALEVLPSLDGLFDLVFIDADKPNTPGIWSRPCG</sequence>
<reference evidence="4" key="2">
    <citation type="submission" date="2020-09" db="EMBL/GenBank/DDBJ databases">
        <authorList>
            <person name="Sun Q."/>
            <person name="Zhou Y."/>
        </authorList>
    </citation>
    <scope>NUCLEOTIDE SEQUENCE</scope>
    <source>
        <strain evidence="4">CGMCC 1.7081</strain>
    </source>
</reference>
<dbReference type="GO" id="GO:0032259">
    <property type="term" value="P:methylation"/>
    <property type="evidence" value="ECO:0007669"/>
    <property type="project" value="UniProtKB-KW"/>
</dbReference>
<evidence type="ECO:0000256" key="1">
    <source>
        <dbReference type="ARBA" id="ARBA00022603"/>
    </source>
</evidence>
<protein>
    <submittedName>
        <fullName evidence="4">Uncharacterized protein</fullName>
    </submittedName>
</protein>
<organism evidence="4 5">
    <name type="scientific">Pseudodonghicola xiamenensis</name>
    <dbReference type="NCBI Taxonomy" id="337702"/>
    <lineage>
        <taxon>Bacteria</taxon>
        <taxon>Pseudomonadati</taxon>
        <taxon>Pseudomonadota</taxon>
        <taxon>Alphaproteobacteria</taxon>
        <taxon>Rhodobacterales</taxon>
        <taxon>Paracoccaceae</taxon>
        <taxon>Pseudodonghicola</taxon>
    </lineage>
</organism>
<evidence type="ECO:0000313" key="4">
    <source>
        <dbReference type="EMBL" id="GHG83750.1"/>
    </source>
</evidence>